<dbReference type="AlphaFoldDB" id="A0A5E6Q096"/>
<dbReference type="GO" id="GO:0032259">
    <property type="term" value="P:methylation"/>
    <property type="evidence" value="ECO:0007669"/>
    <property type="project" value="UniProtKB-KW"/>
</dbReference>
<organism evidence="5 6">
    <name type="scientific">Pseudomonas fluorescens</name>
    <dbReference type="NCBI Taxonomy" id="294"/>
    <lineage>
        <taxon>Bacteria</taxon>
        <taxon>Pseudomonadati</taxon>
        <taxon>Pseudomonadota</taxon>
        <taxon>Gammaproteobacteria</taxon>
        <taxon>Pseudomonadales</taxon>
        <taxon>Pseudomonadaceae</taxon>
        <taxon>Pseudomonas</taxon>
    </lineage>
</organism>
<evidence type="ECO:0000313" key="6">
    <source>
        <dbReference type="Proteomes" id="UP000327167"/>
    </source>
</evidence>
<feature type="domain" description="Methyltransferase" evidence="4">
    <location>
        <begin position="19"/>
        <end position="135"/>
    </location>
</feature>
<dbReference type="EMBL" id="CABVHJ010000002">
    <property type="protein sequence ID" value="VVM48719.1"/>
    <property type="molecule type" value="Genomic_DNA"/>
</dbReference>
<dbReference type="Pfam" id="PF13847">
    <property type="entry name" value="Methyltransf_31"/>
    <property type="match status" value="1"/>
</dbReference>
<reference evidence="5 6" key="1">
    <citation type="submission" date="2019-09" db="EMBL/GenBank/DDBJ databases">
        <authorList>
            <person name="Chandra G."/>
            <person name="Truman W A."/>
        </authorList>
    </citation>
    <scope>NUCLEOTIDE SEQUENCE [LARGE SCALE GENOMIC DNA]</scope>
    <source>
        <strain evidence="5">PS655</strain>
    </source>
</reference>
<evidence type="ECO:0000313" key="5">
    <source>
        <dbReference type="EMBL" id="VVM48719.1"/>
    </source>
</evidence>
<accession>A0A5E6Q096</accession>
<evidence type="ECO:0000256" key="1">
    <source>
        <dbReference type="ARBA" id="ARBA00022603"/>
    </source>
</evidence>
<protein>
    <submittedName>
        <fullName evidence="5">2-phytyl-1,4-naphtoquinone methyltransferase</fullName>
    </submittedName>
</protein>
<dbReference type="GO" id="GO:0008168">
    <property type="term" value="F:methyltransferase activity"/>
    <property type="evidence" value="ECO:0007669"/>
    <property type="project" value="UniProtKB-KW"/>
</dbReference>
<dbReference type="InterPro" id="IPR025714">
    <property type="entry name" value="Methyltranfer_dom"/>
</dbReference>
<proteinExistence type="predicted"/>
<name>A0A5E6Q096_PSEFL</name>
<keyword evidence="1 5" id="KW-0489">Methyltransferase</keyword>
<dbReference type="PANTHER" id="PTHR43464:SF19">
    <property type="entry name" value="UBIQUINONE BIOSYNTHESIS O-METHYLTRANSFERASE, MITOCHONDRIAL"/>
    <property type="match status" value="1"/>
</dbReference>
<keyword evidence="2 5" id="KW-0808">Transferase</keyword>
<gene>
    <name evidence="5" type="primary">menG</name>
    <name evidence="5" type="ORF">PS655_00661</name>
</gene>
<dbReference type="Proteomes" id="UP000327167">
    <property type="component" value="Unassembled WGS sequence"/>
</dbReference>
<sequence length="251" mass="27125">MSNTSPDFTERLLVDAGIREGMRVLDVGCGSGDVTYLLARLVGSTGAVVGADHDANALAMARQRNAPRDHAQPEFIDSDLLGLAESLGVFDAIVGRRVLMYQADTVAAVRALAQHLRPGGTLVFQEHDTTLVPASLDGFPLHKQAQGWIQRMIKREGADLHIGFNLHRIFTQAGLAVEAVRGECLIQTPGSPYALGNIVRACLPRILAHGVATAEEVEMETLQARLDDERTQSEGIYIGDMIFGAWAKKSQ</sequence>
<dbReference type="SUPFAM" id="SSF53335">
    <property type="entry name" value="S-adenosyl-L-methionine-dependent methyltransferases"/>
    <property type="match status" value="1"/>
</dbReference>
<dbReference type="PANTHER" id="PTHR43464">
    <property type="entry name" value="METHYLTRANSFERASE"/>
    <property type="match status" value="1"/>
</dbReference>
<dbReference type="Gene3D" id="3.40.50.150">
    <property type="entry name" value="Vaccinia Virus protein VP39"/>
    <property type="match status" value="1"/>
</dbReference>
<dbReference type="InterPro" id="IPR029063">
    <property type="entry name" value="SAM-dependent_MTases_sf"/>
</dbReference>
<evidence type="ECO:0000256" key="3">
    <source>
        <dbReference type="ARBA" id="ARBA00022691"/>
    </source>
</evidence>
<dbReference type="CDD" id="cd02440">
    <property type="entry name" value="AdoMet_MTases"/>
    <property type="match status" value="1"/>
</dbReference>
<evidence type="ECO:0000256" key="2">
    <source>
        <dbReference type="ARBA" id="ARBA00022679"/>
    </source>
</evidence>
<keyword evidence="3" id="KW-0949">S-adenosyl-L-methionine</keyword>
<evidence type="ECO:0000259" key="4">
    <source>
        <dbReference type="Pfam" id="PF13847"/>
    </source>
</evidence>